<name>A0A1G8I840_9MICC</name>
<dbReference type="InterPro" id="IPR036291">
    <property type="entry name" value="NAD(P)-bd_dom_sf"/>
</dbReference>
<evidence type="ECO:0000259" key="3">
    <source>
        <dbReference type="Pfam" id="PF01408"/>
    </source>
</evidence>
<dbReference type="Pfam" id="PF01408">
    <property type="entry name" value="GFO_IDH_MocA"/>
    <property type="match status" value="1"/>
</dbReference>
<evidence type="ECO:0000256" key="1">
    <source>
        <dbReference type="ARBA" id="ARBA00023002"/>
    </source>
</evidence>
<gene>
    <name evidence="5" type="ORF">SAMN04488693_106173</name>
</gene>
<dbReference type="InterPro" id="IPR000683">
    <property type="entry name" value="Gfo/Idh/MocA-like_OxRdtase_N"/>
</dbReference>
<dbReference type="PANTHER" id="PTHR43818">
    <property type="entry name" value="BCDNA.GH03377"/>
    <property type="match status" value="1"/>
</dbReference>
<dbReference type="EMBL" id="FNDT01000006">
    <property type="protein sequence ID" value="SDI15056.1"/>
    <property type="molecule type" value="Genomic_DNA"/>
</dbReference>
<dbReference type="GO" id="GO:0000166">
    <property type="term" value="F:nucleotide binding"/>
    <property type="evidence" value="ECO:0007669"/>
    <property type="project" value="InterPro"/>
</dbReference>
<dbReference type="Proteomes" id="UP000199258">
    <property type="component" value="Unassembled WGS sequence"/>
</dbReference>
<accession>A0A1G8I840</accession>
<dbReference type="InterPro" id="IPR050463">
    <property type="entry name" value="Gfo/Idh/MocA_oxidrdct_glycsds"/>
</dbReference>
<keyword evidence="2" id="KW-0520">NAD</keyword>
<dbReference type="Gene3D" id="3.30.360.10">
    <property type="entry name" value="Dihydrodipicolinate Reductase, domain 2"/>
    <property type="match status" value="1"/>
</dbReference>
<organism evidence="5 6">
    <name type="scientific">Arthrobacter subterraneus</name>
    <dbReference type="NCBI Taxonomy" id="335973"/>
    <lineage>
        <taxon>Bacteria</taxon>
        <taxon>Bacillati</taxon>
        <taxon>Actinomycetota</taxon>
        <taxon>Actinomycetes</taxon>
        <taxon>Micrococcales</taxon>
        <taxon>Micrococcaceae</taxon>
        <taxon>Arthrobacter</taxon>
    </lineage>
</organism>
<dbReference type="GO" id="GO:0016491">
    <property type="term" value="F:oxidoreductase activity"/>
    <property type="evidence" value="ECO:0007669"/>
    <property type="project" value="UniProtKB-KW"/>
</dbReference>
<evidence type="ECO:0000259" key="4">
    <source>
        <dbReference type="Pfam" id="PF22725"/>
    </source>
</evidence>
<dbReference type="SUPFAM" id="SSF55347">
    <property type="entry name" value="Glyceraldehyde-3-phosphate dehydrogenase-like, C-terminal domain"/>
    <property type="match status" value="1"/>
</dbReference>
<protein>
    <submittedName>
        <fullName evidence="5">Predicted dehydrogenase</fullName>
    </submittedName>
</protein>
<dbReference type="Gene3D" id="3.40.50.720">
    <property type="entry name" value="NAD(P)-binding Rossmann-like Domain"/>
    <property type="match status" value="1"/>
</dbReference>
<evidence type="ECO:0000313" key="6">
    <source>
        <dbReference type="Proteomes" id="UP000199258"/>
    </source>
</evidence>
<dbReference type="SUPFAM" id="SSF51735">
    <property type="entry name" value="NAD(P)-binding Rossmann-fold domains"/>
    <property type="match status" value="1"/>
</dbReference>
<proteinExistence type="predicted"/>
<feature type="domain" description="Gfo/Idh/MocA-like oxidoreductase N-terminal" evidence="3">
    <location>
        <begin position="2"/>
        <end position="107"/>
    </location>
</feature>
<keyword evidence="1" id="KW-0560">Oxidoreductase</keyword>
<dbReference type="PANTHER" id="PTHR43818:SF11">
    <property type="entry name" value="BCDNA.GH03377"/>
    <property type="match status" value="1"/>
</dbReference>
<keyword evidence="6" id="KW-1185">Reference proteome</keyword>
<evidence type="ECO:0000313" key="5">
    <source>
        <dbReference type="EMBL" id="SDI15056.1"/>
    </source>
</evidence>
<dbReference type="InterPro" id="IPR055170">
    <property type="entry name" value="GFO_IDH_MocA-like_dom"/>
</dbReference>
<dbReference type="STRING" id="335973.SAMN04488693_106173"/>
<evidence type="ECO:0000256" key="2">
    <source>
        <dbReference type="ARBA" id="ARBA00023027"/>
    </source>
</evidence>
<feature type="domain" description="GFO/IDH/MocA-like oxidoreductase" evidence="4">
    <location>
        <begin position="117"/>
        <end position="248"/>
    </location>
</feature>
<reference evidence="5 6" key="1">
    <citation type="submission" date="2016-10" db="EMBL/GenBank/DDBJ databases">
        <authorList>
            <person name="de Groot N.N."/>
        </authorList>
    </citation>
    <scope>NUCLEOTIDE SEQUENCE [LARGE SCALE GENOMIC DNA]</scope>
    <source>
        <strain evidence="5 6">NP_1H</strain>
    </source>
</reference>
<dbReference type="Pfam" id="PF22725">
    <property type="entry name" value="GFO_IDH_MocA_C3"/>
    <property type="match status" value="1"/>
</dbReference>
<sequence length="362" mass="38659">MGEVHTRAARAAGAAIAGVSSSTHSSAVKAATRLHIPVAYESVAEMLEDPDIDVVHICSPNSSHAAIATAVLEAGKHVICEKPLATAPEQTENLLQLAAVTGKVAAVPFVYRFHPMVREARSYIQNGDVGPVITVQGSYFQDWLVSTAADNWRVNDELGGPSRAFADIGSHLCDLVEFVTDERITELCAQTRTVFDSRALNTAITTEDVAAVMFRTASGVLGTLMVSQVAPGRKNKLSFEIHGTTRSIFFDQEQPESLWVGEKTASKVVVRSPSDNCPDAARLSRVPAGHPQGYQDAFNSFVADTYAAITGSTPEGLPTFADGVRSAYITAAVLESARRRSWVSVPDSPISFASQSSKALVR</sequence>
<dbReference type="AlphaFoldDB" id="A0A1G8I840"/>